<reference evidence="1 2" key="1">
    <citation type="submission" date="2020-02" db="EMBL/GenBank/DDBJ databases">
        <title>Whole Genome Shotgun Sequence of Streptomyces sp. strain CWH03.</title>
        <authorList>
            <person name="Dohra H."/>
            <person name="Kodani S."/>
            <person name="Yamamura H."/>
        </authorList>
    </citation>
    <scope>NUCLEOTIDE SEQUENCE [LARGE SCALE GENOMIC DNA]</scope>
    <source>
        <strain evidence="1 2">CWH03</strain>
    </source>
</reference>
<dbReference type="AlphaFoldDB" id="A0A6A0B2Y9"/>
<evidence type="ECO:0000313" key="1">
    <source>
        <dbReference type="EMBL" id="GFH38888.1"/>
    </source>
</evidence>
<organism evidence="1 2">
    <name type="scientific">Streptomyces pacificus</name>
    <dbReference type="NCBI Taxonomy" id="2705029"/>
    <lineage>
        <taxon>Bacteria</taxon>
        <taxon>Bacillati</taxon>
        <taxon>Actinomycetota</taxon>
        <taxon>Actinomycetes</taxon>
        <taxon>Kitasatosporales</taxon>
        <taxon>Streptomycetaceae</taxon>
        <taxon>Streptomyces</taxon>
    </lineage>
</organism>
<protein>
    <submittedName>
        <fullName evidence="1">Uncharacterized protein</fullName>
    </submittedName>
</protein>
<proteinExistence type="predicted"/>
<gene>
    <name evidence="1" type="ORF">SCWH03_51510</name>
</gene>
<keyword evidence="2" id="KW-1185">Reference proteome</keyword>
<accession>A0A6A0B2Y9</accession>
<comment type="caution">
    <text evidence="1">The sequence shown here is derived from an EMBL/GenBank/DDBJ whole genome shotgun (WGS) entry which is preliminary data.</text>
</comment>
<sequence length="70" mass="7848">MTEKPWRDRFRQEDELVEQLQSELLEAAIRRAQALADGVAEMGSVYKVAKEVGKSYTAVSNAIKKHTPTA</sequence>
<dbReference type="Proteomes" id="UP000484988">
    <property type="component" value="Unassembled WGS sequence"/>
</dbReference>
<evidence type="ECO:0000313" key="2">
    <source>
        <dbReference type="Proteomes" id="UP000484988"/>
    </source>
</evidence>
<name>A0A6A0B2Y9_9ACTN</name>
<dbReference type="EMBL" id="BLLG01000021">
    <property type="protein sequence ID" value="GFH38888.1"/>
    <property type="molecule type" value="Genomic_DNA"/>
</dbReference>